<evidence type="ECO:0000256" key="4">
    <source>
        <dbReference type="ARBA" id="ARBA00022806"/>
    </source>
</evidence>
<name>A0A1L9B9W7_9BACT</name>
<dbReference type="EMBL" id="MPIN01000004">
    <property type="protein sequence ID" value="OJH39070.1"/>
    <property type="molecule type" value="Genomic_DNA"/>
</dbReference>
<reference evidence="9 10" key="2">
    <citation type="submission" date="2016-12" db="EMBL/GenBank/DDBJ databases">
        <title>Draft Genome Sequence of Cystobacter ferrugineus Strain Cbfe23.</title>
        <authorList>
            <person name="Akbar S."/>
            <person name="Dowd S.E."/>
            <person name="Stevens D.C."/>
        </authorList>
    </citation>
    <scope>NUCLEOTIDE SEQUENCE [LARGE SCALE GENOMIC DNA]</scope>
    <source>
        <strain evidence="9 10">Cbfe23</strain>
    </source>
</reference>
<evidence type="ECO:0000259" key="8">
    <source>
        <dbReference type="PROSITE" id="PS51198"/>
    </source>
</evidence>
<dbReference type="InterPro" id="IPR014016">
    <property type="entry name" value="UvrD-like_ATP-bd"/>
</dbReference>
<feature type="domain" description="UvrD-like helicase ATP-binding" evidence="8">
    <location>
        <begin position="172"/>
        <end position="847"/>
    </location>
</feature>
<gene>
    <name evidence="9" type="ORF">BON30_16065</name>
</gene>
<dbReference type="Pfam" id="PF13086">
    <property type="entry name" value="AAA_11"/>
    <property type="match status" value="1"/>
</dbReference>
<feature type="binding site" evidence="6">
    <location>
        <begin position="193"/>
        <end position="200"/>
    </location>
    <ligand>
        <name>ATP</name>
        <dbReference type="ChEBI" id="CHEBI:30616"/>
    </ligand>
</feature>
<dbReference type="InterPro" id="IPR041677">
    <property type="entry name" value="DNA2/NAM7_AAA_11"/>
</dbReference>
<keyword evidence="3 6" id="KW-0378">Hydrolase</keyword>
<dbReference type="AlphaFoldDB" id="A0A1L9B9W7"/>
<dbReference type="PANTHER" id="PTHR43788:SF8">
    <property type="entry name" value="DNA-BINDING PROTEIN SMUBP-2"/>
    <property type="match status" value="1"/>
</dbReference>
<keyword evidence="4 6" id="KW-0347">Helicase</keyword>
<evidence type="ECO:0000256" key="6">
    <source>
        <dbReference type="PROSITE-ProRule" id="PRU00560"/>
    </source>
</evidence>
<dbReference type="InterPro" id="IPR027417">
    <property type="entry name" value="P-loop_NTPase"/>
</dbReference>
<evidence type="ECO:0000256" key="3">
    <source>
        <dbReference type="ARBA" id="ARBA00022801"/>
    </source>
</evidence>
<dbReference type="Proteomes" id="UP000182229">
    <property type="component" value="Unassembled WGS sequence"/>
</dbReference>
<dbReference type="InterPro" id="IPR041679">
    <property type="entry name" value="DNA2/NAM7-like_C"/>
</dbReference>
<feature type="compositionally biased region" description="Low complexity" evidence="7">
    <location>
        <begin position="15"/>
        <end position="25"/>
    </location>
</feature>
<proteinExistence type="inferred from homology"/>
<dbReference type="InterPro" id="IPR018647">
    <property type="entry name" value="SLFN_3-like_DNA/RNA_helicase"/>
</dbReference>
<accession>A0A1L9B9W7</accession>
<dbReference type="STRING" id="83449.BON30_16065"/>
<evidence type="ECO:0000256" key="5">
    <source>
        <dbReference type="ARBA" id="ARBA00022840"/>
    </source>
</evidence>
<dbReference type="CDD" id="cd18808">
    <property type="entry name" value="SF1_C_Upf1"/>
    <property type="match status" value="1"/>
</dbReference>
<keyword evidence="5 6" id="KW-0067">ATP-binding</keyword>
<dbReference type="RefSeq" id="WP_245814395.1">
    <property type="nucleotide sequence ID" value="NZ_MPIN01000004.1"/>
</dbReference>
<dbReference type="SUPFAM" id="SSF52540">
    <property type="entry name" value="P-loop containing nucleoside triphosphate hydrolases"/>
    <property type="match status" value="2"/>
</dbReference>
<dbReference type="Pfam" id="PF13087">
    <property type="entry name" value="AAA_12"/>
    <property type="match status" value="1"/>
</dbReference>
<feature type="region of interest" description="Disordered" evidence="7">
    <location>
        <begin position="1"/>
        <end position="25"/>
    </location>
</feature>
<keyword evidence="10" id="KW-1185">Reference proteome</keyword>
<evidence type="ECO:0000313" key="9">
    <source>
        <dbReference type="EMBL" id="OJH39070.1"/>
    </source>
</evidence>
<organism evidence="9 10">
    <name type="scientific">Cystobacter ferrugineus</name>
    <dbReference type="NCBI Taxonomy" id="83449"/>
    <lineage>
        <taxon>Bacteria</taxon>
        <taxon>Pseudomonadati</taxon>
        <taxon>Myxococcota</taxon>
        <taxon>Myxococcia</taxon>
        <taxon>Myxococcales</taxon>
        <taxon>Cystobacterineae</taxon>
        <taxon>Archangiaceae</taxon>
        <taxon>Cystobacter</taxon>
    </lineage>
</organism>
<comment type="similarity">
    <text evidence="1">Belongs to the DNA2/NAM7 helicase family.</text>
</comment>
<dbReference type="GO" id="GO:0016787">
    <property type="term" value="F:hydrolase activity"/>
    <property type="evidence" value="ECO:0007669"/>
    <property type="project" value="UniProtKB-UniRule"/>
</dbReference>
<evidence type="ECO:0000256" key="2">
    <source>
        <dbReference type="ARBA" id="ARBA00022741"/>
    </source>
</evidence>
<dbReference type="PROSITE" id="PS51198">
    <property type="entry name" value="UVRD_HELICASE_ATP_BIND"/>
    <property type="match status" value="1"/>
</dbReference>
<dbReference type="PANTHER" id="PTHR43788">
    <property type="entry name" value="DNA2/NAM7 HELICASE FAMILY MEMBER"/>
    <property type="match status" value="1"/>
</dbReference>
<dbReference type="Pfam" id="PF09848">
    <property type="entry name" value="SLFN-g3_helicase"/>
    <property type="match status" value="1"/>
</dbReference>
<protein>
    <recommendedName>
        <fullName evidence="8">UvrD-like helicase ATP-binding domain-containing protein</fullName>
    </recommendedName>
</protein>
<dbReference type="GO" id="GO:0043139">
    <property type="term" value="F:5'-3' DNA helicase activity"/>
    <property type="evidence" value="ECO:0007669"/>
    <property type="project" value="TreeGrafter"/>
</dbReference>
<dbReference type="InterPro" id="IPR047187">
    <property type="entry name" value="SF1_C_Upf1"/>
</dbReference>
<sequence>MGPFVRPAMMGKESAQPLPAHAPAAAPESGDLVVRSVLPEDLLSALESERAQYRWVMLKGAVDVRLEDESMLGLTPLPVADPSWSGGQLIGFLPDERRFVGEIVHLDPTTGRVFLSTRSLGHIKPEVLSAERWAFQPYDFSEALLAASKAYDARGARVREALERVRGLVPDDGTGPSQGPEHLWDKPWALLWGPPGTGKTETMARLLARAVQENPGQRILAVAPTNRAADTLALRVARMLSKAGALHAPDTTCRVFRGGLGVGQELTRAFPAVLHDSSYQKHAARIAHMEERVREEYLQGASSSRLAVVKAELRKVRDGLTDETLFVAREGYATLMVLTVHRALRLVSELEGAERFDRLVVDEAGMVSRAAVGLLAPLARKVLLGGDPKQIGPVSRALEGVERPVQTWMRSSPLSHLEDARAAAELPHVLLLRTQHRMHPQIGAVVSHFSYAGMLEDGEGPRTREPKTVEAFPAARACWVVLDEATRDARRVCHERGDSGHGYRRPFSAELVMALAAPALKAGLKVLAVTPYRAQAALLRAMAEEKGWHESRFQASTIHRQQGTEYDVVVVDTVAAGRPFAPSELTPMLNVAASRAREYLFVLSSRAESEAAIPAQLLELLTPVAPRLEPRFALQPLLVMPGVRAREARRPEALGQEIDSLKEMGPLFTQEQVSLFERRFDEGHHLVRGVAGSGKTYVLAHWVARYLAEHPEARVLVSFFNKALTPLLTRLVDAALRRRLGRRASFMLHRVTLMHMTGTGGYAPESFDAVFVDEAQDLSAKELAHLYGLARPFSREGGPALKAFLLFADDSQNVYGHSPVEALRQELPDGLDFTGRVRVLRETFRSTRQVSELAFNVVLDPLGLHRVGNPGMREFMRASELREQGLLEEPVAGVDGLYRLRSSEREGLVPVVRAFDSPQAEEAWLVREVKRLRAREGVRPADVLVVAPVRPARLAEALEREGLKAVAFGGRGGEDVAGFSVGKVDYLRVTTAFSCKGHESPVVFFCGVDALDDMAWMEGRPGRQERELERTRRALFYVGATRAMVRQYVTGLSGARFTRVALAYARALSRESRLPTPRVGFTTSRRSPRGH</sequence>
<dbReference type="Gene3D" id="3.40.50.300">
    <property type="entry name" value="P-loop containing nucleotide triphosphate hydrolases"/>
    <property type="match status" value="4"/>
</dbReference>
<evidence type="ECO:0000313" key="10">
    <source>
        <dbReference type="Proteomes" id="UP000182229"/>
    </source>
</evidence>
<keyword evidence="2 6" id="KW-0547">Nucleotide-binding</keyword>
<comment type="caution">
    <text evidence="9">The sequence shown here is derived from an EMBL/GenBank/DDBJ whole genome shotgun (WGS) entry which is preliminary data.</text>
</comment>
<evidence type="ECO:0000256" key="7">
    <source>
        <dbReference type="SAM" id="MobiDB-lite"/>
    </source>
</evidence>
<evidence type="ECO:0000256" key="1">
    <source>
        <dbReference type="ARBA" id="ARBA00007913"/>
    </source>
</evidence>
<dbReference type="GO" id="GO:0005524">
    <property type="term" value="F:ATP binding"/>
    <property type="evidence" value="ECO:0007669"/>
    <property type="project" value="UniProtKB-UniRule"/>
</dbReference>
<reference evidence="10" key="1">
    <citation type="submission" date="2016-11" db="EMBL/GenBank/DDBJ databases">
        <authorList>
            <person name="Shukria A."/>
            <person name="Stevens D.C."/>
        </authorList>
    </citation>
    <scope>NUCLEOTIDE SEQUENCE [LARGE SCALE GENOMIC DNA]</scope>
    <source>
        <strain evidence="10">Cbfe23</strain>
    </source>
</reference>
<dbReference type="InterPro" id="IPR050534">
    <property type="entry name" value="Coronavir_polyprotein_1ab"/>
</dbReference>